<reference evidence="2" key="1">
    <citation type="journal article" date="2024" name="Proc. Natl. Acad. Sci. U.S.A.">
        <title>Extraordinary preservation of gene collinearity over three hundred million years revealed in homosporous lycophytes.</title>
        <authorList>
            <person name="Li C."/>
            <person name="Wickell D."/>
            <person name="Kuo L.Y."/>
            <person name="Chen X."/>
            <person name="Nie B."/>
            <person name="Liao X."/>
            <person name="Peng D."/>
            <person name="Ji J."/>
            <person name="Jenkins J."/>
            <person name="Williams M."/>
            <person name="Shu S."/>
            <person name="Plott C."/>
            <person name="Barry K."/>
            <person name="Rajasekar S."/>
            <person name="Grimwood J."/>
            <person name="Han X."/>
            <person name="Sun S."/>
            <person name="Hou Z."/>
            <person name="He W."/>
            <person name="Dai G."/>
            <person name="Sun C."/>
            <person name="Schmutz J."/>
            <person name="Leebens-Mack J.H."/>
            <person name="Li F.W."/>
            <person name="Wang L."/>
        </authorList>
    </citation>
    <scope>NUCLEOTIDE SEQUENCE [LARGE SCALE GENOMIC DNA]</scope>
    <source>
        <strain evidence="2">cv. PW_Plant_1</strain>
    </source>
</reference>
<evidence type="ECO:0000313" key="2">
    <source>
        <dbReference type="Proteomes" id="UP001162992"/>
    </source>
</evidence>
<name>A0ACC2DL81_DIPCM</name>
<accession>A0ACC2DL81</accession>
<dbReference type="Proteomes" id="UP001162992">
    <property type="component" value="Chromosome 5"/>
</dbReference>
<dbReference type="EMBL" id="CM055096">
    <property type="protein sequence ID" value="KAJ7554989.1"/>
    <property type="molecule type" value="Genomic_DNA"/>
</dbReference>
<keyword evidence="2" id="KW-1185">Reference proteome</keyword>
<proteinExistence type="predicted"/>
<evidence type="ECO:0000313" key="1">
    <source>
        <dbReference type="EMBL" id="KAJ7554989.1"/>
    </source>
</evidence>
<sequence>MGSVVKQQAATRALCTFLGWVLWGIFIFWIVFWILKPTATWDHLSNSITQHAATTYFGRAGCFALIFSVPIFVIAIIGALYLEFSSKLIPTIKKRSLKFVRFNPWTYPLLVRGPLGIVTAAELMILGGLLALLAWTLTTFLTRDFSTLDPNKLPKGWTLWQKKLNKSGTRLGLLGLVPFSLLFFPVSRGSVILQLINIPFERAAKYHIWIANVTLVIWSIHGLVFTILWGSRNELHLLWQWKKTGVNNVCGVITFIIGVIMGLTAMHPIRKSKFEIFYYTHHLYVFFVFGFMLHVGDVVFSTILGGLFLFFVDRFLRLVQSRHKMTTMSAQFLHANMVEVKFPKSPCLSYNTLSAIFLNFPKLSTLQWHPFTITSSSKMNMRHISILVKCQGTWTSHLKGAIEEGTTNTQLSTQFIAAIEGPYGQKFNFFQKYESIIFVAGGSGISPFLGLLQELVYYHQMTDAASTCLTSELVLIWAVKTSEELHNISQLCPSLTNSDYRKTLSLDIRVFVTREKPDMESNHLDTVRQIVKMNTRSNYPDETGKLMHQNCAVLPGRSNGFEHAAIILASILGYCLVQGIVGHFVIYPIDQNSNKIYPVWAKCLFIVLSMLIGITGFGGVTLLLIEFLRKPKQFDQEETHAADSKQPAVYESMDILQENKICYGHRPDLDELFSEHETGRAAKDFGVLVCGPQSMLQSVALQCKAHTSLTSGSSNTFHFHPLTFEL</sequence>
<gene>
    <name evidence="1" type="ORF">O6H91_05G018400</name>
</gene>
<organism evidence="1 2">
    <name type="scientific">Diphasiastrum complanatum</name>
    <name type="common">Issler's clubmoss</name>
    <name type="synonym">Lycopodium complanatum</name>
    <dbReference type="NCBI Taxonomy" id="34168"/>
    <lineage>
        <taxon>Eukaryota</taxon>
        <taxon>Viridiplantae</taxon>
        <taxon>Streptophyta</taxon>
        <taxon>Embryophyta</taxon>
        <taxon>Tracheophyta</taxon>
        <taxon>Lycopodiopsida</taxon>
        <taxon>Lycopodiales</taxon>
        <taxon>Lycopodiaceae</taxon>
        <taxon>Lycopodioideae</taxon>
        <taxon>Diphasiastrum</taxon>
    </lineage>
</organism>
<protein>
    <submittedName>
        <fullName evidence="1">Uncharacterized protein</fullName>
    </submittedName>
</protein>
<comment type="caution">
    <text evidence="1">The sequence shown here is derived from an EMBL/GenBank/DDBJ whole genome shotgun (WGS) entry which is preliminary data.</text>
</comment>